<accession>A0A0F9SID7</accession>
<name>A0A0F9SID7_9ZZZZ</name>
<proteinExistence type="predicted"/>
<dbReference type="EMBL" id="LAZR01001948">
    <property type="protein sequence ID" value="KKN36706.1"/>
    <property type="molecule type" value="Genomic_DNA"/>
</dbReference>
<organism evidence="1">
    <name type="scientific">marine sediment metagenome</name>
    <dbReference type="NCBI Taxonomy" id="412755"/>
    <lineage>
        <taxon>unclassified sequences</taxon>
        <taxon>metagenomes</taxon>
        <taxon>ecological metagenomes</taxon>
    </lineage>
</organism>
<comment type="caution">
    <text evidence="1">The sequence shown here is derived from an EMBL/GenBank/DDBJ whole genome shotgun (WGS) entry which is preliminary data.</text>
</comment>
<gene>
    <name evidence="1" type="ORF">LCGC14_0770940</name>
</gene>
<evidence type="ECO:0000313" key="1">
    <source>
        <dbReference type="EMBL" id="KKN36706.1"/>
    </source>
</evidence>
<reference evidence="1" key="1">
    <citation type="journal article" date="2015" name="Nature">
        <title>Complex archaea that bridge the gap between prokaryotes and eukaryotes.</title>
        <authorList>
            <person name="Spang A."/>
            <person name="Saw J.H."/>
            <person name="Jorgensen S.L."/>
            <person name="Zaremba-Niedzwiedzka K."/>
            <person name="Martijn J."/>
            <person name="Lind A.E."/>
            <person name="van Eijk R."/>
            <person name="Schleper C."/>
            <person name="Guy L."/>
            <person name="Ettema T.J."/>
        </authorList>
    </citation>
    <scope>NUCLEOTIDE SEQUENCE</scope>
</reference>
<sequence length="122" mass="12950">MALKTTAQLKSEANSNINTNGVNAITGALHNAMLNNIIDSMVNKSTDALSIVTNVYRVATKTIGSTPTQITFSSALPSVNYEIIIFDTNGIGWENITNKLATGFKITGLTAGDIIYLAILTN</sequence>
<dbReference type="AlphaFoldDB" id="A0A0F9SID7"/>
<protein>
    <submittedName>
        <fullName evidence="1">Uncharacterized protein</fullName>
    </submittedName>
</protein>